<reference evidence="1" key="2">
    <citation type="journal article" date="2015" name="Fish Shellfish Immunol.">
        <title>Early steps in the European eel (Anguilla anguilla)-Vibrio vulnificus interaction in the gills: Role of the RtxA13 toxin.</title>
        <authorList>
            <person name="Callol A."/>
            <person name="Pajuelo D."/>
            <person name="Ebbesson L."/>
            <person name="Teles M."/>
            <person name="MacKenzie S."/>
            <person name="Amaro C."/>
        </authorList>
    </citation>
    <scope>NUCLEOTIDE SEQUENCE</scope>
</reference>
<dbReference type="EMBL" id="GBXM01070814">
    <property type="protein sequence ID" value="JAH37763.1"/>
    <property type="molecule type" value="Transcribed_RNA"/>
</dbReference>
<protein>
    <submittedName>
        <fullName evidence="1">Uncharacterized protein</fullName>
    </submittedName>
</protein>
<evidence type="ECO:0000313" key="1">
    <source>
        <dbReference type="EMBL" id="JAH37763.1"/>
    </source>
</evidence>
<sequence>MHVCVSRAVKDFKWLAEATYTGEALQFSLTNMIDRLKKEPVWCWS</sequence>
<organism evidence="1">
    <name type="scientific">Anguilla anguilla</name>
    <name type="common">European freshwater eel</name>
    <name type="synonym">Muraena anguilla</name>
    <dbReference type="NCBI Taxonomy" id="7936"/>
    <lineage>
        <taxon>Eukaryota</taxon>
        <taxon>Metazoa</taxon>
        <taxon>Chordata</taxon>
        <taxon>Craniata</taxon>
        <taxon>Vertebrata</taxon>
        <taxon>Euteleostomi</taxon>
        <taxon>Actinopterygii</taxon>
        <taxon>Neopterygii</taxon>
        <taxon>Teleostei</taxon>
        <taxon>Anguilliformes</taxon>
        <taxon>Anguillidae</taxon>
        <taxon>Anguilla</taxon>
    </lineage>
</organism>
<proteinExistence type="predicted"/>
<accession>A0A0E9SB92</accession>
<reference evidence="1" key="1">
    <citation type="submission" date="2014-11" db="EMBL/GenBank/DDBJ databases">
        <authorList>
            <person name="Amaro Gonzalez C."/>
        </authorList>
    </citation>
    <scope>NUCLEOTIDE SEQUENCE</scope>
</reference>
<dbReference type="AlphaFoldDB" id="A0A0E9SB92"/>
<name>A0A0E9SB92_ANGAN</name>